<dbReference type="SUPFAM" id="SSF160719">
    <property type="entry name" value="gpW/gp25-like"/>
    <property type="match status" value="1"/>
</dbReference>
<accession>A0ABQ0QGU4</accession>
<dbReference type="EMBL" id="BAQB01000003">
    <property type="protein sequence ID" value="GBR44229.1"/>
    <property type="molecule type" value="Genomic_DNA"/>
</dbReference>
<reference evidence="1" key="1">
    <citation type="submission" date="2013-04" db="EMBL/GenBank/DDBJ databases">
        <title>The genome sequencing project of 58 acetic acid bacteria.</title>
        <authorList>
            <person name="Okamoto-Kainuma A."/>
            <person name="Ishikawa M."/>
            <person name="Umino S."/>
            <person name="Koizumi Y."/>
            <person name="Shiwa Y."/>
            <person name="Yoshikawa H."/>
            <person name="Matsutani M."/>
            <person name="Matsushita K."/>
        </authorList>
    </citation>
    <scope>NUCLEOTIDE SEQUENCE</scope>
    <source>
        <strain evidence="1">NBRC 106556</strain>
    </source>
</reference>
<organism evidence="1 2">
    <name type="scientific">Neokomagataea tanensis NBRC 106556</name>
    <dbReference type="NCBI Taxonomy" id="1223519"/>
    <lineage>
        <taxon>Bacteria</taxon>
        <taxon>Pseudomonadati</taxon>
        <taxon>Pseudomonadota</taxon>
        <taxon>Alphaproteobacteria</taxon>
        <taxon>Acetobacterales</taxon>
        <taxon>Acetobacteraceae</taxon>
        <taxon>Neokomagataea</taxon>
    </lineage>
</organism>
<dbReference type="Gene3D" id="3.10.450.40">
    <property type="match status" value="1"/>
</dbReference>
<comment type="caution">
    <text evidence="1">The sequence shown here is derived from an EMBL/GenBank/DDBJ whole genome shotgun (WGS) entry which is preliminary data.</text>
</comment>
<gene>
    <name evidence="1" type="ORF">AA106556_0357</name>
</gene>
<name>A0ABQ0QGU4_9PROT</name>
<evidence type="ECO:0000313" key="1">
    <source>
        <dbReference type="EMBL" id="GBR44229.1"/>
    </source>
</evidence>
<protein>
    <submittedName>
        <fullName evidence="1">Phage tail protein</fullName>
    </submittedName>
</protein>
<dbReference type="RefSeq" id="WP_068173032.1">
    <property type="nucleotide sequence ID" value="NZ_BAQB01000003.1"/>
</dbReference>
<keyword evidence="2" id="KW-1185">Reference proteome</keyword>
<proteinExistence type="predicted"/>
<sequence>MISFGHVYGDDLSVLAGNVSFVSREEATKQRILRRILTNSGGYIWHPDYGAGLPQMVGSVVDEELISASIRHSLLSDVGVDSSRPIEVNIVQSSGGGVLCWVEYFDESNGKLQSLKAEF</sequence>
<evidence type="ECO:0000313" key="2">
    <source>
        <dbReference type="Proteomes" id="UP001062443"/>
    </source>
</evidence>
<dbReference type="Proteomes" id="UP001062443">
    <property type="component" value="Unassembled WGS sequence"/>
</dbReference>